<evidence type="ECO:0000313" key="4">
    <source>
        <dbReference type="Proteomes" id="UP001499967"/>
    </source>
</evidence>
<keyword evidence="4" id="KW-1185">Reference proteome</keyword>
<sequence>MTDMVLCGDFNCPYSYLARGRIDALSAVGVHVDWRAVEHDPHLLPTGRRLDQDDHLRLKQELSEVTDLLLPGEVMPWELPGLIPNTEAAVVGDAEAYGAGVADDVRRLLFAAYWVDGADIGHPEVLRARLAGPILRGRSTSDPLRESGYAVSASRGPITTSAWLRIRAWRDGWTRLGTKAVPTLVEDGRPVVGAGALHRLADLISERSAPIDPDLPDPARYPKPRPRAWW</sequence>
<dbReference type="SUPFAM" id="SSF52833">
    <property type="entry name" value="Thioredoxin-like"/>
    <property type="match status" value="1"/>
</dbReference>
<dbReference type="InterPro" id="IPR001853">
    <property type="entry name" value="DSBA-like_thioredoxin_dom"/>
</dbReference>
<accession>A0ABN1P3K5</accession>
<feature type="domain" description="DSBA-like thioredoxin" evidence="2">
    <location>
        <begin position="9"/>
        <end position="128"/>
    </location>
</feature>
<comment type="caution">
    <text evidence="3">The sequence shown here is derived from an EMBL/GenBank/DDBJ whole genome shotgun (WGS) entry which is preliminary data.</text>
</comment>
<gene>
    <name evidence="3" type="ORF">GCM10009559_05780</name>
</gene>
<dbReference type="Gene3D" id="3.40.30.10">
    <property type="entry name" value="Glutaredoxin"/>
    <property type="match status" value="1"/>
</dbReference>
<evidence type="ECO:0000313" key="3">
    <source>
        <dbReference type="EMBL" id="GAA0922353.1"/>
    </source>
</evidence>
<evidence type="ECO:0000256" key="1">
    <source>
        <dbReference type="SAM" id="MobiDB-lite"/>
    </source>
</evidence>
<dbReference type="RefSeq" id="WP_343938549.1">
    <property type="nucleotide sequence ID" value="NZ_BAAAHP010000014.1"/>
</dbReference>
<feature type="region of interest" description="Disordered" evidence="1">
    <location>
        <begin position="211"/>
        <end position="230"/>
    </location>
</feature>
<dbReference type="InterPro" id="IPR036249">
    <property type="entry name" value="Thioredoxin-like_sf"/>
</dbReference>
<protein>
    <recommendedName>
        <fullName evidence="2">DSBA-like thioredoxin domain-containing protein</fullName>
    </recommendedName>
</protein>
<name>A0ABN1P3K5_9PSEU</name>
<dbReference type="EMBL" id="BAAAHP010000014">
    <property type="protein sequence ID" value="GAA0922353.1"/>
    <property type="molecule type" value="Genomic_DNA"/>
</dbReference>
<organism evidence="3 4">
    <name type="scientific">Pseudonocardia zijingensis</name>
    <dbReference type="NCBI Taxonomy" id="153376"/>
    <lineage>
        <taxon>Bacteria</taxon>
        <taxon>Bacillati</taxon>
        <taxon>Actinomycetota</taxon>
        <taxon>Actinomycetes</taxon>
        <taxon>Pseudonocardiales</taxon>
        <taxon>Pseudonocardiaceae</taxon>
        <taxon>Pseudonocardia</taxon>
    </lineage>
</organism>
<evidence type="ECO:0000259" key="2">
    <source>
        <dbReference type="Pfam" id="PF01323"/>
    </source>
</evidence>
<reference evidence="3 4" key="1">
    <citation type="journal article" date="2019" name="Int. J. Syst. Evol. Microbiol.">
        <title>The Global Catalogue of Microorganisms (GCM) 10K type strain sequencing project: providing services to taxonomists for standard genome sequencing and annotation.</title>
        <authorList>
            <consortium name="The Broad Institute Genomics Platform"/>
            <consortium name="The Broad Institute Genome Sequencing Center for Infectious Disease"/>
            <person name="Wu L."/>
            <person name="Ma J."/>
        </authorList>
    </citation>
    <scope>NUCLEOTIDE SEQUENCE [LARGE SCALE GENOMIC DNA]</scope>
    <source>
        <strain evidence="3 4">JCM 11117</strain>
    </source>
</reference>
<dbReference type="Pfam" id="PF01323">
    <property type="entry name" value="DSBA"/>
    <property type="match status" value="1"/>
</dbReference>
<proteinExistence type="predicted"/>
<dbReference type="Proteomes" id="UP001499967">
    <property type="component" value="Unassembled WGS sequence"/>
</dbReference>